<gene>
    <name evidence="1" type="ORF">P5X88_02860</name>
</gene>
<dbReference type="RefSeq" id="WP_280615697.1">
    <property type="nucleotide sequence ID" value="NZ_JAROYP010000001.1"/>
</dbReference>
<sequence length="334" mass="38461">MTIDINAIASEFTEQLDRWYSLPETYDNELDRQIHEWYANPPQVWPKRPYFSPSSSKACPRELYVKATGAKKDAFPKQPHQGRWQEIGTSIGDLIQRTVLAMERNLPGCPFRFERNADNTPMFEDFAKKNHRVEHNGQTFYLYGTTDGIMEYATEDGEILRVGLEIKSKQSTPSKTSLYSMKEAEEGHRKQCVAYSIMYDVDYFIILYVNASKKSWNLTEEEYAANPDIRAFGFEITDADRNELLDFFAEITRCVNAGTPPSLDLSRWTFNNFKTACAKSLTDDEFAILKAQVKRALKSSLPDWKKQAYYEAFEFIREVREGLDGGNDDEGEAV</sequence>
<evidence type="ECO:0000313" key="2">
    <source>
        <dbReference type="Proteomes" id="UP001159179"/>
    </source>
</evidence>
<organism evidence="1 2">
    <name type="scientific">Heyndrickxia oleronia</name>
    <dbReference type="NCBI Taxonomy" id="38875"/>
    <lineage>
        <taxon>Bacteria</taxon>
        <taxon>Bacillati</taxon>
        <taxon>Bacillota</taxon>
        <taxon>Bacilli</taxon>
        <taxon>Bacillales</taxon>
        <taxon>Bacillaceae</taxon>
        <taxon>Heyndrickxia</taxon>
    </lineage>
</organism>
<evidence type="ECO:0000313" key="1">
    <source>
        <dbReference type="EMBL" id="MDH5159859.1"/>
    </source>
</evidence>
<name>A0AAW6STF5_9BACI</name>
<dbReference type="Gene3D" id="3.90.320.10">
    <property type="match status" value="1"/>
</dbReference>
<dbReference type="Proteomes" id="UP001159179">
    <property type="component" value="Unassembled WGS sequence"/>
</dbReference>
<comment type="caution">
    <text evidence="1">The sequence shown here is derived from an EMBL/GenBank/DDBJ whole genome shotgun (WGS) entry which is preliminary data.</text>
</comment>
<dbReference type="AlphaFoldDB" id="A0AAW6STF5"/>
<evidence type="ECO:0008006" key="3">
    <source>
        <dbReference type="Google" id="ProtNLM"/>
    </source>
</evidence>
<dbReference type="InterPro" id="IPR011604">
    <property type="entry name" value="PDDEXK-like_dom_sf"/>
</dbReference>
<dbReference type="EMBL" id="JAROYP010000001">
    <property type="protein sequence ID" value="MDH5159859.1"/>
    <property type="molecule type" value="Genomic_DNA"/>
</dbReference>
<protein>
    <recommendedName>
        <fullName evidence="3">YqaJ viral recombinase domain-containing protein</fullName>
    </recommendedName>
</protein>
<reference evidence="1" key="1">
    <citation type="submission" date="2023-03" db="EMBL/GenBank/DDBJ databases">
        <title>Bacterial isolates from washroom surfaces on a university campus.</title>
        <authorList>
            <person name="Holman D.B."/>
            <person name="Gzyl K.E."/>
            <person name="Taheri A.E."/>
        </authorList>
    </citation>
    <scope>NUCLEOTIDE SEQUENCE</scope>
    <source>
        <strain evidence="1">RD03</strain>
    </source>
</reference>
<proteinExistence type="predicted"/>
<accession>A0AAW6STF5</accession>